<feature type="non-terminal residue" evidence="7">
    <location>
        <position position="335"/>
    </location>
</feature>
<comment type="subcellular location">
    <subcellularLocation>
        <location evidence="1">Membrane</location>
        <topology evidence="1">Multi-pass membrane protein</topology>
    </subcellularLocation>
</comment>
<protein>
    <submittedName>
        <fullName evidence="7">Predicted protein</fullName>
    </submittedName>
</protein>
<evidence type="ECO:0000256" key="3">
    <source>
        <dbReference type="ARBA" id="ARBA00022989"/>
    </source>
</evidence>
<feature type="transmembrane region" description="Helical" evidence="6">
    <location>
        <begin position="273"/>
        <end position="298"/>
    </location>
</feature>
<dbReference type="HOGENOM" id="CLU_829161_0_0_1"/>
<gene>
    <name evidence="7" type="ORF">LACBIDRAFT_318405</name>
</gene>
<evidence type="ECO:0000256" key="1">
    <source>
        <dbReference type="ARBA" id="ARBA00004141"/>
    </source>
</evidence>
<dbReference type="Proteomes" id="UP000001194">
    <property type="component" value="Unassembled WGS sequence"/>
</dbReference>
<keyword evidence="8" id="KW-1185">Reference proteome</keyword>
<proteinExistence type="predicted"/>
<name>B0E583_LACBS</name>
<evidence type="ECO:0000313" key="7">
    <source>
        <dbReference type="EMBL" id="EDQ97998.1"/>
    </source>
</evidence>
<dbReference type="InterPro" id="IPR007305">
    <property type="entry name" value="Vesicle_transpt_Got1/SFT2"/>
</dbReference>
<keyword evidence="4 6" id="KW-0472">Membrane</keyword>
<dbReference type="STRING" id="486041.B0E583"/>
<evidence type="ECO:0000313" key="8">
    <source>
        <dbReference type="Proteomes" id="UP000001194"/>
    </source>
</evidence>
<keyword evidence="3 6" id="KW-1133">Transmembrane helix</keyword>
<evidence type="ECO:0000256" key="4">
    <source>
        <dbReference type="ARBA" id="ARBA00023136"/>
    </source>
</evidence>
<dbReference type="InParanoid" id="B0E583"/>
<keyword evidence="2 6" id="KW-0812">Transmembrane</keyword>
<feature type="compositionally biased region" description="Pro residues" evidence="5">
    <location>
        <begin position="74"/>
        <end position="83"/>
    </location>
</feature>
<evidence type="ECO:0000256" key="6">
    <source>
        <dbReference type="SAM" id="Phobius"/>
    </source>
</evidence>
<sequence>MNTVPPRPPSRNGIGSPSTRPANSSVPRPSSRNATNTPASNMPSSAPIAPSANVRPSILRSPSMNVPASANPSSTPPSFPRPPSRNAGTTTIVVPISNPAPSVPPLPNPSSSVSRTPSRKAPPSISHAPLSCYSFGTKGCPFGNRSVRRHETYSGGCDSHCSLAGRLFRADQSGIATADGSRQISHIEDKGKYKSSRTARSEAVAASGKVLTLPFLAIRKIRPRFQVISEAVSLTDEVLMCAISLDSLLVMFGFSVLVGPINHIKHLVSKDRLPFSAVYFGSLGLTSYFSLGVCITILDFNYLLTFLECQAHPWLGSLVVQVCRGQRIGLSLFIF</sequence>
<dbReference type="Pfam" id="PF04178">
    <property type="entry name" value="Got1"/>
    <property type="match status" value="1"/>
</dbReference>
<dbReference type="GO" id="GO:0012505">
    <property type="term" value="C:endomembrane system"/>
    <property type="evidence" value="ECO:0007669"/>
    <property type="project" value="UniProtKB-ARBA"/>
</dbReference>
<dbReference type="OrthoDB" id="660759at2759"/>
<organism evidence="8">
    <name type="scientific">Laccaria bicolor (strain S238N-H82 / ATCC MYA-4686)</name>
    <name type="common">Bicoloured deceiver</name>
    <name type="synonym">Laccaria laccata var. bicolor</name>
    <dbReference type="NCBI Taxonomy" id="486041"/>
    <lineage>
        <taxon>Eukaryota</taxon>
        <taxon>Fungi</taxon>
        <taxon>Dikarya</taxon>
        <taxon>Basidiomycota</taxon>
        <taxon>Agaricomycotina</taxon>
        <taxon>Agaricomycetes</taxon>
        <taxon>Agaricomycetidae</taxon>
        <taxon>Agaricales</taxon>
        <taxon>Agaricineae</taxon>
        <taxon>Hydnangiaceae</taxon>
        <taxon>Laccaria</taxon>
    </lineage>
</organism>
<dbReference type="GO" id="GO:0016192">
    <property type="term" value="P:vesicle-mediated transport"/>
    <property type="evidence" value="ECO:0007669"/>
    <property type="project" value="InterPro"/>
</dbReference>
<dbReference type="EMBL" id="DS547722">
    <property type="protein sequence ID" value="EDQ97998.1"/>
    <property type="molecule type" value="Genomic_DNA"/>
</dbReference>
<feature type="region of interest" description="Disordered" evidence="5">
    <location>
        <begin position="1"/>
        <end position="127"/>
    </location>
</feature>
<dbReference type="RefSeq" id="XP_001891351.1">
    <property type="nucleotide sequence ID" value="XM_001891316.1"/>
</dbReference>
<dbReference type="GO" id="GO:0005737">
    <property type="term" value="C:cytoplasm"/>
    <property type="evidence" value="ECO:0007669"/>
    <property type="project" value="UniProtKB-ARBA"/>
</dbReference>
<reference evidence="7 8" key="1">
    <citation type="journal article" date="2008" name="Nature">
        <title>The genome of Laccaria bicolor provides insights into mycorrhizal symbiosis.</title>
        <authorList>
            <person name="Martin F."/>
            <person name="Aerts A."/>
            <person name="Ahren D."/>
            <person name="Brun A."/>
            <person name="Danchin E.G.J."/>
            <person name="Duchaussoy F."/>
            <person name="Gibon J."/>
            <person name="Kohler A."/>
            <person name="Lindquist E."/>
            <person name="Pereda V."/>
            <person name="Salamov A."/>
            <person name="Shapiro H.J."/>
            <person name="Wuyts J."/>
            <person name="Blaudez D."/>
            <person name="Buee M."/>
            <person name="Brokstein P."/>
            <person name="Canbaeck B."/>
            <person name="Cohen D."/>
            <person name="Courty P.E."/>
            <person name="Coutinho P.M."/>
            <person name="Delaruelle C."/>
            <person name="Detter J.C."/>
            <person name="Deveau A."/>
            <person name="DiFazio S."/>
            <person name="Duplessis S."/>
            <person name="Fraissinet-Tachet L."/>
            <person name="Lucic E."/>
            <person name="Frey-Klett P."/>
            <person name="Fourrey C."/>
            <person name="Feussner I."/>
            <person name="Gay G."/>
            <person name="Grimwood J."/>
            <person name="Hoegger P.J."/>
            <person name="Jain P."/>
            <person name="Kilaru S."/>
            <person name="Labbe J."/>
            <person name="Lin Y.C."/>
            <person name="Legue V."/>
            <person name="Le Tacon F."/>
            <person name="Marmeisse R."/>
            <person name="Melayah D."/>
            <person name="Montanini B."/>
            <person name="Muratet M."/>
            <person name="Nehls U."/>
            <person name="Niculita-Hirzel H."/>
            <person name="Oudot-Le Secq M.P."/>
            <person name="Peter M."/>
            <person name="Quesneville H."/>
            <person name="Rajashekar B."/>
            <person name="Reich M."/>
            <person name="Rouhier N."/>
            <person name="Schmutz J."/>
            <person name="Yin T."/>
            <person name="Chalot M."/>
            <person name="Henrissat B."/>
            <person name="Kuees U."/>
            <person name="Lucas S."/>
            <person name="Van de Peer Y."/>
            <person name="Podila G.K."/>
            <person name="Polle A."/>
            <person name="Pukkila P.J."/>
            <person name="Richardson P.M."/>
            <person name="Rouze P."/>
            <person name="Sanders I.R."/>
            <person name="Stajich J.E."/>
            <person name="Tunlid A."/>
            <person name="Tuskan G."/>
            <person name="Grigoriev I.V."/>
        </authorList>
    </citation>
    <scope>NUCLEOTIDE SEQUENCE [LARGE SCALE GENOMIC DNA]</scope>
    <source>
        <strain evidence="8">S238N-H82 / ATCC MYA-4686</strain>
    </source>
</reference>
<dbReference type="GO" id="GO:0016020">
    <property type="term" value="C:membrane"/>
    <property type="evidence" value="ECO:0007669"/>
    <property type="project" value="UniProtKB-SubCell"/>
</dbReference>
<dbReference type="KEGG" id="lbc:LACBIDRAFT_318405"/>
<evidence type="ECO:0000256" key="2">
    <source>
        <dbReference type="ARBA" id="ARBA00022692"/>
    </source>
</evidence>
<accession>B0E583</accession>
<evidence type="ECO:0000256" key="5">
    <source>
        <dbReference type="SAM" id="MobiDB-lite"/>
    </source>
</evidence>
<feature type="transmembrane region" description="Helical" evidence="6">
    <location>
        <begin position="242"/>
        <end position="261"/>
    </location>
</feature>
<dbReference type="GeneID" id="6087007"/>
<dbReference type="AlphaFoldDB" id="B0E583"/>
<feature type="compositionally biased region" description="Polar residues" evidence="5">
    <location>
        <begin position="13"/>
        <end position="44"/>
    </location>
</feature>